<dbReference type="OMA" id="TRQTEFR"/>
<feature type="compositionally biased region" description="Basic and acidic residues" evidence="1">
    <location>
        <begin position="11"/>
        <end position="20"/>
    </location>
</feature>
<dbReference type="GO" id="GO:0043622">
    <property type="term" value="P:cortical microtubule organization"/>
    <property type="evidence" value="ECO:0000318"/>
    <property type="project" value="GO_Central"/>
</dbReference>
<evidence type="ECO:0000256" key="1">
    <source>
        <dbReference type="SAM" id="MobiDB-lite"/>
    </source>
</evidence>
<feature type="compositionally biased region" description="Low complexity" evidence="1">
    <location>
        <begin position="294"/>
        <end position="307"/>
    </location>
</feature>
<feature type="region of interest" description="Disordered" evidence="1">
    <location>
        <begin position="1"/>
        <end position="27"/>
    </location>
</feature>
<feature type="region of interest" description="Disordered" evidence="1">
    <location>
        <begin position="1086"/>
        <end position="1177"/>
    </location>
</feature>
<sequence>MPPSPALRYSPGREPRAENHKRGRSLEGGLFFKGKDDDLALFNEMQSRERENFLFQSSDDLEDTFSTKLRHFSDFKLGISIPIRGESSELLNADREKNDYDWLLTPPDTPLFPSLDDEPPPVNVASRGRLRSQPITISRSSTMEKSYRSSRGSASPNRLSPSPRSGNSSVQSRGRPSPVPHSSPTHSQRPATPSRRPSPPPNKASTPAPRSSTPTPRRTSTGSGARGTSPIRTSRGNSASPKIRAWQSNIPGFSSEAPPNLRTSLADRPASYVRGSSPASRNGRDSGSRFSRQSMSPTASRSVSSSHSQDRISSRSRGSVASSGDDDVDSVQSIHVGSLDRLASKRTETFPNNKATAFSKKSMRITSPSSVPKRSFDSALRQMDHRKAPQNMFRPLLSSVPSSTYYVGKTNSAHRPLISRNSSVTTSSNASSDQCTSGAPDTEGSDHHQEDMTIQIGEKTNSDVQEEVFAFDKVDMLNKNVKHDVGNESDFRVGDSHRNPATERQPNDSEEFSHQEIDIETSSASDTLCVKADFSEVDSTENIKVCSRCGCKYHTIEMIEKDINLCPDCSRQDSSVAASSLETITVAPETSSGFSLNFSEEDKRHDELETQVSILKLQSQVIDEVESRIIQQGDGVKCGQAPSNERSNMYAQESSLLRSLMEGDEQRIASQHGAEQPTGSHRLPDSDSGGQQLLRSGDSRSLKVDVSEGAGISVLLKRSSSIKGPVVQARTFVASSITYDDFSYTRDSANSLRSSFGHGSTSASSSVDFSSGRHVETRVQRQLSGRKSDMENNRHDTNTRPQSTGSSLSGTSNHTNHALGLATSTYEENIEAVIGDMKNEVMEGANQTSHGKVVASENKEMRVSSASFTGAIATEEDLYDHNGSNRLTDASTSSLSCHTVGVLLEENSVALLPTYEDSHLHENEDNFPNNASSVAGVEASVISPDPPVEMEQTMLNSSVDVLNDVGVPTHSSLASISEIETENLRQVSPGSENDDVSTNSKSTINEFQDHSIPTHSDKEMSTSVPEHGNSDHLHVIFEDSTVMVQEGSKARSLTLEEATDTILFCSSIVHDLAYRAAAIAIEKEDSVPLEGSRPAVTVLGKSTADRKDSRSRNTGKRTSKSMKVRQKKVESDTKSPSSKTENDENANESMVRNVGLPNKMDSAKPPKLESKCNCTIM</sequence>
<dbReference type="Proteomes" id="UP000091857">
    <property type="component" value="Chromosome 12"/>
</dbReference>
<feature type="region of interest" description="Disordered" evidence="1">
    <location>
        <begin position="665"/>
        <end position="701"/>
    </location>
</feature>
<dbReference type="AlphaFoldDB" id="A0A2C9USS9"/>
<feature type="region of interest" description="Disordered" evidence="1">
    <location>
        <begin position="983"/>
        <end position="1026"/>
    </location>
</feature>
<feature type="region of interest" description="Disordered" evidence="1">
    <location>
        <begin position="417"/>
        <end position="449"/>
    </location>
</feature>
<feature type="compositionally biased region" description="Polar residues" evidence="1">
    <location>
        <begin position="133"/>
        <end position="174"/>
    </location>
</feature>
<dbReference type="PANTHER" id="PTHR31949:SF3">
    <property type="entry name" value="RUN_FYVE DOMAIN PROTEIN"/>
    <property type="match status" value="1"/>
</dbReference>
<dbReference type="Gramene" id="Manes.12G014700.1.v8.1">
    <property type="protein sequence ID" value="Manes.12G014700.1.v8.1.CDS"/>
    <property type="gene ID" value="Manes.12G014700.v8.1"/>
</dbReference>
<feature type="region of interest" description="Disordered" evidence="1">
    <location>
        <begin position="100"/>
        <end position="375"/>
    </location>
</feature>
<dbReference type="GO" id="GO:0055028">
    <property type="term" value="C:cortical microtubule"/>
    <property type="evidence" value="ECO:0000318"/>
    <property type="project" value="GO_Central"/>
</dbReference>
<feature type="compositionally biased region" description="Polar residues" evidence="1">
    <location>
        <begin position="799"/>
        <end position="817"/>
    </location>
</feature>
<feature type="compositionally biased region" description="Basic and acidic residues" evidence="1">
    <location>
        <begin position="786"/>
        <end position="798"/>
    </location>
</feature>
<dbReference type="EMBL" id="CM004398">
    <property type="protein sequence ID" value="OAY34370.1"/>
    <property type="molecule type" value="Genomic_DNA"/>
</dbReference>
<feature type="compositionally biased region" description="Low complexity" evidence="1">
    <location>
        <begin position="754"/>
        <end position="770"/>
    </location>
</feature>
<keyword evidence="3" id="KW-1185">Reference proteome</keyword>
<name>A0A2C9USS9_MANES</name>
<organism evidence="2 3">
    <name type="scientific">Manihot esculenta</name>
    <name type="common">Cassava</name>
    <name type="synonym">Jatropha manihot</name>
    <dbReference type="NCBI Taxonomy" id="3983"/>
    <lineage>
        <taxon>Eukaryota</taxon>
        <taxon>Viridiplantae</taxon>
        <taxon>Streptophyta</taxon>
        <taxon>Embryophyta</taxon>
        <taxon>Tracheophyta</taxon>
        <taxon>Spermatophyta</taxon>
        <taxon>Magnoliopsida</taxon>
        <taxon>eudicotyledons</taxon>
        <taxon>Gunneridae</taxon>
        <taxon>Pentapetalae</taxon>
        <taxon>rosids</taxon>
        <taxon>fabids</taxon>
        <taxon>Malpighiales</taxon>
        <taxon>Euphorbiaceae</taxon>
        <taxon>Crotonoideae</taxon>
        <taxon>Manihoteae</taxon>
        <taxon>Manihot</taxon>
    </lineage>
</organism>
<gene>
    <name evidence="2" type="ORF">MANES_12G014700v8</name>
</gene>
<proteinExistence type="predicted"/>
<feature type="compositionally biased region" description="Basic and acidic residues" evidence="1">
    <location>
        <begin position="1161"/>
        <end position="1170"/>
    </location>
</feature>
<evidence type="ECO:0000313" key="3">
    <source>
        <dbReference type="Proteomes" id="UP000091857"/>
    </source>
</evidence>
<feature type="region of interest" description="Disordered" evidence="1">
    <location>
        <begin position="751"/>
        <end position="817"/>
    </location>
</feature>
<comment type="caution">
    <text evidence="2">The sequence shown here is derived from an EMBL/GenBank/DDBJ whole genome shotgun (WGS) entry which is preliminary data.</text>
</comment>
<feature type="compositionally biased region" description="Low complexity" evidence="1">
    <location>
        <begin position="419"/>
        <end position="432"/>
    </location>
</feature>
<feature type="compositionally biased region" description="Basic residues" evidence="1">
    <location>
        <begin position="1113"/>
        <end position="1126"/>
    </location>
</feature>
<accession>A0A2C9USS9</accession>
<feature type="compositionally biased region" description="Polar residues" evidence="1">
    <location>
        <begin position="984"/>
        <end position="1014"/>
    </location>
</feature>
<feature type="region of interest" description="Disordered" evidence="1">
    <location>
        <begin position="486"/>
        <end position="516"/>
    </location>
</feature>
<feature type="compositionally biased region" description="Low complexity" evidence="1">
    <location>
        <begin position="204"/>
        <end position="223"/>
    </location>
</feature>
<feature type="compositionally biased region" description="Low complexity" evidence="1">
    <location>
        <begin position="180"/>
        <end position="195"/>
    </location>
</feature>
<dbReference type="PANTHER" id="PTHR31949">
    <property type="entry name" value="GASTRIC MUCIN-LIKE PROTEIN"/>
    <property type="match status" value="1"/>
</dbReference>
<feature type="compositionally biased region" description="Polar residues" evidence="1">
    <location>
        <begin position="230"/>
        <end position="252"/>
    </location>
</feature>
<evidence type="ECO:0000313" key="2">
    <source>
        <dbReference type="EMBL" id="OAY34370.1"/>
    </source>
</evidence>
<protein>
    <submittedName>
        <fullName evidence="2">Uncharacterized protein</fullName>
    </submittedName>
</protein>
<reference evidence="3" key="1">
    <citation type="journal article" date="2016" name="Nat. Biotechnol.">
        <title>Sequencing wild and cultivated cassava and related species reveals extensive interspecific hybridization and genetic diversity.</title>
        <authorList>
            <person name="Bredeson J.V."/>
            <person name="Lyons J.B."/>
            <person name="Prochnik S.E."/>
            <person name="Wu G.A."/>
            <person name="Ha C.M."/>
            <person name="Edsinger-Gonzales E."/>
            <person name="Grimwood J."/>
            <person name="Schmutz J."/>
            <person name="Rabbi I.Y."/>
            <person name="Egesi C."/>
            <person name="Nauluvula P."/>
            <person name="Lebot V."/>
            <person name="Ndunguru J."/>
            <person name="Mkamilo G."/>
            <person name="Bart R.S."/>
            <person name="Setter T.L."/>
            <person name="Gleadow R.M."/>
            <person name="Kulakow P."/>
            <person name="Ferguson M.E."/>
            <person name="Rounsley S."/>
            <person name="Rokhsar D.S."/>
        </authorList>
    </citation>
    <scope>NUCLEOTIDE SEQUENCE [LARGE SCALE GENOMIC DNA]</scope>
    <source>
        <strain evidence="3">cv. AM560-2</strain>
    </source>
</reference>
<dbReference type="STRING" id="3983.A0A2C9USS9"/>
<dbReference type="OrthoDB" id="1929779at2759"/>